<sequence length="102" mass="11307">MVYTSNVYSSSGQLLSSHQTKFCETFQPCWPWLLYIHLTIFKCTGDKNFVQSVGHKGTEVGVQFLDIAYGLVPESGDVHSCLGLLVPGRLGLAASHEEDRCR</sequence>
<dbReference type="Proteomes" id="UP001642360">
    <property type="component" value="Unassembled WGS sequence"/>
</dbReference>
<name>A0ABC8R1Z2_9AQUA</name>
<organism evidence="1 3">
    <name type="scientific">Ilex paraguariensis</name>
    <name type="common">yerba mate</name>
    <dbReference type="NCBI Taxonomy" id="185542"/>
    <lineage>
        <taxon>Eukaryota</taxon>
        <taxon>Viridiplantae</taxon>
        <taxon>Streptophyta</taxon>
        <taxon>Embryophyta</taxon>
        <taxon>Tracheophyta</taxon>
        <taxon>Spermatophyta</taxon>
        <taxon>Magnoliopsida</taxon>
        <taxon>eudicotyledons</taxon>
        <taxon>Gunneridae</taxon>
        <taxon>Pentapetalae</taxon>
        <taxon>asterids</taxon>
        <taxon>campanulids</taxon>
        <taxon>Aquifoliales</taxon>
        <taxon>Aquifoliaceae</taxon>
        <taxon>Ilex</taxon>
    </lineage>
</organism>
<protein>
    <submittedName>
        <fullName evidence="1">Uncharacterized protein</fullName>
    </submittedName>
</protein>
<evidence type="ECO:0000313" key="1">
    <source>
        <dbReference type="EMBL" id="CAK9138818.1"/>
    </source>
</evidence>
<keyword evidence="3" id="KW-1185">Reference proteome</keyword>
<dbReference type="EMBL" id="CAUOFW020001737">
    <property type="protein sequence ID" value="CAK9148359.1"/>
    <property type="molecule type" value="Genomic_DNA"/>
</dbReference>
<dbReference type="EMBL" id="CAUOFW020000919">
    <property type="protein sequence ID" value="CAK9138818.1"/>
    <property type="molecule type" value="Genomic_DNA"/>
</dbReference>
<comment type="caution">
    <text evidence="1">The sequence shown here is derived from an EMBL/GenBank/DDBJ whole genome shotgun (WGS) entry which is preliminary data.</text>
</comment>
<accession>A0ABC8R1Z2</accession>
<dbReference type="AlphaFoldDB" id="A0ABC8R1Z2"/>
<evidence type="ECO:0000313" key="3">
    <source>
        <dbReference type="Proteomes" id="UP001642360"/>
    </source>
</evidence>
<evidence type="ECO:0000313" key="2">
    <source>
        <dbReference type="EMBL" id="CAK9148359.1"/>
    </source>
</evidence>
<reference evidence="1 3" key="1">
    <citation type="submission" date="2024-02" db="EMBL/GenBank/DDBJ databases">
        <authorList>
            <person name="Vignale AGUSTIN F."/>
            <person name="Sosa J E."/>
            <person name="Modenutti C."/>
        </authorList>
    </citation>
    <scope>NUCLEOTIDE SEQUENCE [LARGE SCALE GENOMIC DNA]</scope>
</reference>
<gene>
    <name evidence="2" type="ORF">ILEXP_LOCUS16293</name>
    <name evidence="1" type="ORF">ILEXP_LOCUS6175</name>
</gene>
<proteinExistence type="predicted"/>